<dbReference type="InterPro" id="IPR013343">
    <property type="entry name" value="CRISPR-assoc_prot_Cas4"/>
</dbReference>
<feature type="domain" description="DUF83" evidence="10">
    <location>
        <begin position="12"/>
        <end position="168"/>
    </location>
</feature>
<dbReference type="InterPro" id="IPR022765">
    <property type="entry name" value="Dna2/Cas4_DUF83"/>
</dbReference>
<dbReference type="PANTHER" id="PTHR37168">
    <property type="entry name" value="CRISPR-ASSOCIATED EXONUCLEASE CAS4"/>
    <property type="match status" value="1"/>
</dbReference>
<keyword evidence="2 9" id="KW-0479">Metal-binding</keyword>
<comment type="cofactor">
    <cofactor evidence="9">
        <name>iron-sulfur cluster</name>
        <dbReference type="ChEBI" id="CHEBI:30408"/>
    </cofactor>
</comment>
<dbReference type="Pfam" id="PF01930">
    <property type="entry name" value="Cas_Cas4"/>
    <property type="match status" value="1"/>
</dbReference>
<evidence type="ECO:0000256" key="3">
    <source>
        <dbReference type="ARBA" id="ARBA00022801"/>
    </source>
</evidence>
<sequence>MMETSFDSLRITGVKINYFFICKRKLWLFDRGIQMEQESERVLLGKLLDEYSYPRKKRRRVTIDDLIAIDLVEGDTVREVKYSKVFEKASIMQIGYYLFYLKGLGINKKGIISYPRLRKSKEVVLTDEMISELKEAMKGIEEVLTMPSPPVAEKKPYCRKCAYFEFCFG</sequence>
<keyword evidence="5 9" id="KW-0408">Iron</keyword>
<reference evidence="11 12" key="1">
    <citation type="submission" date="2023-03" db="EMBL/GenBank/DDBJ databases">
        <title>Novel Species.</title>
        <authorList>
            <person name="Ma S."/>
        </authorList>
    </citation>
    <scope>NUCLEOTIDE SEQUENCE [LARGE SCALE GENOMIC DNA]</scope>
    <source>
        <strain evidence="11 12">B11</strain>
    </source>
</reference>
<evidence type="ECO:0000259" key="10">
    <source>
        <dbReference type="Pfam" id="PF01930"/>
    </source>
</evidence>
<evidence type="ECO:0000256" key="5">
    <source>
        <dbReference type="ARBA" id="ARBA00023004"/>
    </source>
</evidence>
<evidence type="ECO:0000256" key="8">
    <source>
        <dbReference type="ARBA" id="ARBA00023211"/>
    </source>
</evidence>
<dbReference type="InterPro" id="IPR011604">
    <property type="entry name" value="PDDEXK-like_dom_sf"/>
</dbReference>
<comment type="function">
    <text evidence="9">CRISPR (clustered regularly interspaced short palindromic repeat) is an adaptive immune system that provides protection against mobile genetic elements (viruses, transposable elements and conjugative plasmids). CRISPR clusters contain sequences complementary to antecedent mobile elements and target invading nucleic acids. CRISPR clusters are transcribed and processed into CRISPR RNA (crRNA).</text>
</comment>
<evidence type="ECO:0000256" key="4">
    <source>
        <dbReference type="ARBA" id="ARBA00022839"/>
    </source>
</evidence>
<evidence type="ECO:0000256" key="2">
    <source>
        <dbReference type="ARBA" id="ARBA00022723"/>
    </source>
</evidence>
<keyword evidence="8 9" id="KW-0464">Manganese</keyword>
<evidence type="ECO:0000313" key="12">
    <source>
        <dbReference type="Proteomes" id="UP001461341"/>
    </source>
</evidence>
<evidence type="ECO:0000256" key="7">
    <source>
        <dbReference type="ARBA" id="ARBA00023118"/>
    </source>
</evidence>
<dbReference type="NCBIfam" id="TIGR00372">
    <property type="entry name" value="cas4"/>
    <property type="match status" value="1"/>
</dbReference>
<accession>A0ABZ2Y921</accession>
<name>A0ABZ2Y921_9BACT</name>
<comment type="cofactor">
    <cofactor evidence="9">
        <name>Mg(2+)</name>
        <dbReference type="ChEBI" id="CHEBI:18420"/>
    </cofactor>
    <cofactor evidence="9">
        <name>Mn(2+)</name>
        <dbReference type="ChEBI" id="CHEBI:29035"/>
    </cofactor>
    <text evidence="9">Mg(2+) or Mn(2+) required for ssDNA cleavage activity.</text>
</comment>
<evidence type="ECO:0000256" key="6">
    <source>
        <dbReference type="ARBA" id="ARBA00023014"/>
    </source>
</evidence>
<comment type="similarity">
    <text evidence="9">Belongs to the CRISPR-associated exonuclease Cas4 family.</text>
</comment>
<protein>
    <recommendedName>
        <fullName evidence="9">CRISPR-associated exonuclease Cas4</fullName>
        <ecNumber evidence="9">3.1.12.1</ecNumber>
    </recommendedName>
</protein>
<dbReference type="RefSeq" id="WP_369017647.1">
    <property type="nucleotide sequence ID" value="NZ_CP121689.1"/>
</dbReference>
<evidence type="ECO:0000313" key="11">
    <source>
        <dbReference type="EMBL" id="WZL75500.1"/>
    </source>
</evidence>
<gene>
    <name evidence="11" type="primary">cas4</name>
    <name evidence="11" type="ORF">QBE54_07850</name>
</gene>
<dbReference type="PANTHER" id="PTHR37168:SF1">
    <property type="entry name" value="CRISPR-ASSOCIATED EXONUCLEASE CAS4"/>
    <property type="match status" value="1"/>
</dbReference>
<evidence type="ECO:0000256" key="1">
    <source>
        <dbReference type="ARBA" id="ARBA00022722"/>
    </source>
</evidence>
<keyword evidence="4 9" id="KW-0269">Exonuclease</keyword>
<keyword evidence="12" id="KW-1185">Reference proteome</keyword>
<keyword evidence="1 9" id="KW-0540">Nuclease</keyword>
<proteinExistence type="inferred from homology"/>
<evidence type="ECO:0000256" key="9">
    <source>
        <dbReference type="RuleBase" id="RU365022"/>
    </source>
</evidence>
<dbReference type="Gene3D" id="3.90.320.10">
    <property type="match status" value="1"/>
</dbReference>
<dbReference type="EC" id="3.1.12.1" evidence="9"/>
<keyword evidence="7 9" id="KW-0051">Antiviral defense</keyword>
<dbReference type="Proteomes" id="UP001461341">
    <property type="component" value="Chromosome"/>
</dbReference>
<organism evidence="11 12">
    <name type="scientific">Thermatribacter velox</name>
    <dbReference type="NCBI Taxonomy" id="3039681"/>
    <lineage>
        <taxon>Bacteria</taxon>
        <taxon>Pseudomonadati</taxon>
        <taxon>Atribacterota</taxon>
        <taxon>Atribacteria</taxon>
        <taxon>Atribacterales</taxon>
        <taxon>Thermatribacteraceae</taxon>
        <taxon>Thermatribacter</taxon>
    </lineage>
</organism>
<dbReference type="EMBL" id="CP121689">
    <property type="protein sequence ID" value="WZL75500.1"/>
    <property type="molecule type" value="Genomic_DNA"/>
</dbReference>
<keyword evidence="6 9" id="KW-0411">Iron-sulfur</keyword>
<keyword evidence="3 9" id="KW-0378">Hydrolase</keyword>